<sequence>MDRAGIEGSIGIGSADAIEPEYRLALLREWHCALTSIVAADPETPETRRTIDTIEGEIAKLEIICKKNRSSAEPKIGSNVIGS</sequence>
<reference evidence="1 2" key="1">
    <citation type="submission" date="2018-09" db="EMBL/GenBank/DDBJ databases">
        <title>Marinorhizobium profundi gen. nov., sp. nov., isolated from a deep-sea sediment sample from the New Britain Trench and proposal of Marinorhizobiaceae fam. nov. in the order Rhizobiales of the class Alphaproteobacteria.</title>
        <authorList>
            <person name="Cao J."/>
        </authorList>
    </citation>
    <scope>NUCLEOTIDE SEQUENCE [LARGE SCALE GENOMIC DNA]</scope>
    <source>
        <strain evidence="1 2">WS11</strain>
    </source>
</reference>
<evidence type="ECO:0000313" key="2">
    <source>
        <dbReference type="Proteomes" id="UP000268192"/>
    </source>
</evidence>
<accession>A0A3S9B2L5</accession>
<name>A0A3S9B2L5_9HYPH</name>
<protein>
    <submittedName>
        <fullName evidence="1">Uncharacterized protein</fullName>
    </submittedName>
</protein>
<dbReference type="AlphaFoldDB" id="A0A3S9B2L5"/>
<evidence type="ECO:0000313" key="1">
    <source>
        <dbReference type="EMBL" id="AZN71121.1"/>
    </source>
</evidence>
<dbReference type="Proteomes" id="UP000268192">
    <property type="component" value="Chromosome"/>
</dbReference>
<proteinExistence type="predicted"/>
<gene>
    <name evidence="1" type="ORF">D5400_07390</name>
</gene>
<dbReference type="EMBL" id="CP032509">
    <property type="protein sequence ID" value="AZN71121.1"/>
    <property type="molecule type" value="Genomic_DNA"/>
</dbReference>
<dbReference type="KEGG" id="abaw:D5400_07390"/>
<keyword evidence="2" id="KW-1185">Reference proteome</keyword>
<organism evidence="1 2">
    <name type="scientific">Georhizobium profundi</name>
    <dbReference type="NCBI Taxonomy" id="2341112"/>
    <lineage>
        <taxon>Bacteria</taxon>
        <taxon>Pseudomonadati</taxon>
        <taxon>Pseudomonadota</taxon>
        <taxon>Alphaproteobacteria</taxon>
        <taxon>Hyphomicrobiales</taxon>
        <taxon>Rhizobiaceae</taxon>
        <taxon>Georhizobium</taxon>
    </lineage>
</organism>